<dbReference type="PANTHER" id="PTHR35011">
    <property type="entry name" value="2,3-DIKETO-L-GULONATE TRAP TRANSPORTER SMALL PERMEASE PROTEIN YIAM"/>
    <property type="match status" value="1"/>
</dbReference>
<comment type="caution">
    <text evidence="9">Lacks conserved residue(s) required for the propagation of feature annotation.</text>
</comment>
<dbReference type="GO" id="GO:0022857">
    <property type="term" value="F:transmembrane transporter activity"/>
    <property type="evidence" value="ECO:0007669"/>
    <property type="project" value="UniProtKB-UniRule"/>
</dbReference>
<dbReference type="AlphaFoldDB" id="A0A512HHA2"/>
<name>A0A512HHA2_9HYPH</name>
<keyword evidence="3" id="KW-1003">Cell membrane</keyword>
<keyword evidence="7 9" id="KW-0472">Membrane</keyword>
<evidence type="ECO:0000259" key="10">
    <source>
        <dbReference type="Pfam" id="PF04290"/>
    </source>
</evidence>
<evidence type="ECO:0000313" key="12">
    <source>
        <dbReference type="Proteomes" id="UP000321717"/>
    </source>
</evidence>
<evidence type="ECO:0000256" key="5">
    <source>
        <dbReference type="ARBA" id="ARBA00022692"/>
    </source>
</evidence>
<feature type="transmembrane region" description="Helical" evidence="9">
    <location>
        <begin position="88"/>
        <end position="115"/>
    </location>
</feature>
<dbReference type="PANTHER" id="PTHR35011:SF10">
    <property type="entry name" value="TRAP TRANSPORTER SMALL PERMEASE PROTEIN"/>
    <property type="match status" value="1"/>
</dbReference>
<reference evidence="11 12" key="1">
    <citation type="submission" date="2019-07" db="EMBL/GenBank/DDBJ databases">
        <title>Whole genome shotgun sequence of Rhizobium naphthalenivorans NBRC 107585.</title>
        <authorList>
            <person name="Hosoyama A."/>
            <person name="Uohara A."/>
            <person name="Ohji S."/>
            <person name="Ichikawa N."/>
        </authorList>
    </citation>
    <scope>NUCLEOTIDE SEQUENCE [LARGE SCALE GENOMIC DNA]</scope>
    <source>
        <strain evidence="11 12">NBRC 107585</strain>
    </source>
</reference>
<sequence>MTMLRFFAKGADLLAGAAAILAGISLLFITAVILIDVIGRYFGSPFYGARDLVQMAAVIVVFGGMAYADRNGGHIQVDILEQVFSPGLNRVLTAAGYMIGAVVFALIGWNMWAAAEMSALLNMSTNLLNLPRGPFEQITSILAWATALCLVERVLDRVFGAKGAK</sequence>
<keyword evidence="12" id="KW-1185">Reference proteome</keyword>
<protein>
    <recommendedName>
        <fullName evidence="9">TRAP transporter small permease protein</fullName>
    </recommendedName>
</protein>
<dbReference type="InterPro" id="IPR055348">
    <property type="entry name" value="DctQ"/>
</dbReference>
<dbReference type="OrthoDB" id="7854755at2"/>
<keyword evidence="4 9" id="KW-0997">Cell inner membrane</keyword>
<dbReference type="Proteomes" id="UP000321717">
    <property type="component" value="Unassembled WGS sequence"/>
</dbReference>
<comment type="function">
    <text evidence="9">Part of the tripartite ATP-independent periplasmic (TRAP) transport system.</text>
</comment>
<dbReference type="InterPro" id="IPR007387">
    <property type="entry name" value="TRAP_DctQ"/>
</dbReference>
<evidence type="ECO:0000256" key="3">
    <source>
        <dbReference type="ARBA" id="ARBA00022475"/>
    </source>
</evidence>
<gene>
    <name evidence="11" type="ORF">RNA01_17020</name>
</gene>
<dbReference type="EMBL" id="BJZP01000006">
    <property type="protein sequence ID" value="GEO84770.1"/>
    <property type="molecule type" value="Genomic_DNA"/>
</dbReference>
<keyword evidence="6 9" id="KW-1133">Transmembrane helix</keyword>
<organism evidence="11 12">
    <name type="scientific">Ciceribacter naphthalenivorans</name>
    <dbReference type="NCBI Taxonomy" id="1118451"/>
    <lineage>
        <taxon>Bacteria</taxon>
        <taxon>Pseudomonadati</taxon>
        <taxon>Pseudomonadota</taxon>
        <taxon>Alphaproteobacteria</taxon>
        <taxon>Hyphomicrobiales</taxon>
        <taxon>Rhizobiaceae</taxon>
        <taxon>Ciceribacter</taxon>
    </lineage>
</organism>
<evidence type="ECO:0000256" key="8">
    <source>
        <dbReference type="ARBA" id="ARBA00038436"/>
    </source>
</evidence>
<dbReference type="Pfam" id="PF04290">
    <property type="entry name" value="DctQ"/>
    <property type="match status" value="1"/>
</dbReference>
<evidence type="ECO:0000256" key="1">
    <source>
        <dbReference type="ARBA" id="ARBA00004429"/>
    </source>
</evidence>
<comment type="subcellular location">
    <subcellularLocation>
        <location evidence="1 9">Cell inner membrane</location>
        <topology evidence="1 9">Multi-pass membrane protein</topology>
    </subcellularLocation>
</comment>
<evidence type="ECO:0000256" key="2">
    <source>
        <dbReference type="ARBA" id="ARBA00022448"/>
    </source>
</evidence>
<evidence type="ECO:0000256" key="6">
    <source>
        <dbReference type="ARBA" id="ARBA00022989"/>
    </source>
</evidence>
<evidence type="ECO:0000313" key="11">
    <source>
        <dbReference type="EMBL" id="GEO84770.1"/>
    </source>
</evidence>
<evidence type="ECO:0000256" key="9">
    <source>
        <dbReference type="RuleBase" id="RU369079"/>
    </source>
</evidence>
<feature type="transmembrane region" description="Helical" evidence="9">
    <location>
        <begin position="12"/>
        <end position="35"/>
    </location>
</feature>
<dbReference type="GO" id="GO:0005886">
    <property type="term" value="C:plasma membrane"/>
    <property type="evidence" value="ECO:0007669"/>
    <property type="project" value="UniProtKB-SubCell"/>
</dbReference>
<dbReference type="GO" id="GO:0015740">
    <property type="term" value="P:C4-dicarboxylate transport"/>
    <property type="evidence" value="ECO:0007669"/>
    <property type="project" value="TreeGrafter"/>
</dbReference>
<comment type="subunit">
    <text evidence="9">The complex comprises the extracytoplasmic solute receptor protein and the two transmembrane proteins.</text>
</comment>
<dbReference type="RefSeq" id="WP_147179532.1">
    <property type="nucleotide sequence ID" value="NZ_BJZP01000006.1"/>
</dbReference>
<keyword evidence="5 9" id="KW-0812">Transmembrane</keyword>
<comment type="similarity">
    <text evidence="8 9">Belongs to the TRAP transporter small permease family.</text>
</comment>
<accession>A0A512HHA2</accession>
<evidence type="ECO:0000256" key="7">
    <source>
        <dbReference type="ARBA" id="ARBA00023136"/>
    </source>
</evidence>
<feature type="domain" description="Tripartite ATP-independent periplasmic transporters DctQ component" evidence="10">
    <location>
        <begin position="29"/>
        <end position="158"/>
    </location>
</feature>
<proteinExistence type="inferred from homology"/>
<evidence type="ECO:0000256" key="4">
    <source>
        <dbReference type="ARBA" id="ARBA00022519"/>
    </source>
</evidence>
<comment type="caution">
    <text evidence="11">The sequence shown here is derived from an EMBL/GenBank/DDBJ whole genome shotgun (WGS) entry which is preliminary data.</text>
</comment>
<keyword evidence="2 9" id="KW-0813">Transport</keyword>